<proteinExistence type="predicted"/>
<dbReference type="Proteomes" id="UP001231518">
    <property type="component" value="Chromosome 3"/>
</dbReference>
<keyword evidence="1" id="KW-0812">Transmembrane</keyword>
<organism evidence="2 3">
    <name type="scientific">Mythimna separata</name>
    <name type="common">Oriental armyworm</name>
    <name type="synonym">Pseudaletia separata</name>
    <dbReference type="NCBI Taxonomy" id="271217"/>
    <lineage>
        <taxon>Eukaryota</taxon>
        <taxon>Metazoa</taxon>
        <taxon>Ecdysozoa</taxon>
        <taxon>Arthropoda</taxon>
        <taxon>Hexapoda</taxon>
        <taxon>Insecta</taxon>
        <taxon>Pterygota</taxon>
        <taxon>Neoptera</taxon>
        <taxon>Endopterygota</taxon>
        <taxon>Lepidoptera</taxon>
        <taxon>Glossata</taxon>
        <taxon>Ditrysia</taxon>
        <taxon>Noctuoidea</taxon>
        <taxon>Noctuidae</taxon>
        <taxon>Noctuinae</taxon>
        <taxon>Hadenini</taxon>
        <taxon>Mythimna</taxon>
    </lineage>
</organism>
<gene>
    <name evidence="2" type="ORF">PYW07_012089</name>
</gene>
<feature type="transmembrane region" description="Helical" evidence="1">
    <location>
        <begin position="105"/>
        <end position="130"/>
    </location>
</feature>
<keyword evidence="1" id="KW-0472">Membrane</keyword>
<sequence>MRMYSKIPLILESLPRQKSFGCLSLRFGCLFSGLVIILYTVLALAQCLATLDKQIPGPVDTNHWDNVFVSCFEVAVIFCHCITLILTTIMLIGVLREKANLMKPWIIWTSCIVMGNLLLLVFCTVLLLVFSRMNVEPALMLYYLLAFLALIFRIYILTLVSSHYLELVEERVERMRTLLSTDTWHNTA</sequence>
<comment type="caution">
    <text evidence="2">The sequence shown here is derived from an EMBL/GenBank/DDBJ whole genome shotgun (WGS) entry which is preliminary data.</text>
</comment>
<dbReference type="AlphaFoldDB" id="A0AAD8DT89"/>
<feature type="transmembrane region" description="Helical" evidence="1">
    <location>
        <begin position="67"/>
        <end position="93"/>
    </location>
</feature>
<protein>
    <submittedName>
        <fullName evidence="2">Uncharacterized protein</fullName>
    </submittedName>
</protein>
<evidence type="ECO:0000313" key="3">
    <source>
        <dbReference type="Proteomes" id="UP001231518"/>
    </source>
</evidence>
<keyword evidence="1" id="KW-1133">Transmembrane helix</keyword>
<name>A0AAD8DT89_MYTSE</name>
<accession>A0AAD8DT89</accession>
<reference evidence="2" key="1">
    <citation type="submission" date="2023-03" db="EMBL/GenBank/DDBJ databases">
        <title>Chromosome-level genomes of two armyworms, Mythimna separata and Mythimna loreyi, provide insights into the biosynthesis and reception of sex pheromones.</title>
        <authorList>
            <person name="Zhao H."/>
        </authorList>
    </citation>
    <scope>NUCLEOTIDE SEQUENCE</scope>
    <source>
        <strain evidence="2">BeijingLab</strain>
        <tissue evidence="2">Pupa</tissue>
    </source>
</reference>
<feature type="transmembrane region" description="Helical" evidence="1">
    <location>
        <begin position="142"/>
        <end position="165"/>
    </location>
</feature>
<evidence type="ECO:0000256" key="1">
    <source>
        <dbReference type="SAM" id="Phobius"/>
    </source>
</evidence>
<evidence type="ECO:0000313" key="2">
    <source>
        <dbReference type="EMBL" id="KAJ8720046.1"/>
    </source>
</evidence>
<dbReference type="EMBL" id="JARGEI010000014">
    <property type="protein sequence ID" value="KAJ8720046.1"/>
    <property type="molecule type" value="Genomic_DNA"/>
</dbReference>
<keyword evidence="3" id="KW-1185">Reference proteome</keyword>